<gene>
    <name evidence="2" type="ORF">LY89DRAFT_664802</name>
</gene>
<dbReference type="RefSeq" id="XP_018075977.1">
    <property type="nucleotide sequence ID" value="XM_018212801.1"/>
</dbReference>
<keyword evidence="1" id="KW-0732">Signal</keyword>
<keyword evidence="3" id="KW-1185">Reference proteome</keyword>
<feature type="chain" id="PRO_5008268509" evidence="1">
    <location>
        <begin position="19"/>
        <end position="130"/>
    </location>
</feature>
<name>A0A194XPF9_MOLSC</name>
<evidence type="ECO:0000313" key="3">
    <source>
        <dbReference type="Proteomes" id="UP000070700"/>
    </source>
</evidence>
<proteinExistence type="predicted"/>
<reference evidence="2 3" key="1">
    <citation type="submission" date="2015-10" db="EMBL/GenBank/DDBJ databases">
        <title>Full genome of DAOMC 229536 Phialocephala scopiformis, a fungal endophyte of spruce producing the potent anti-insectan compound rugulosin.</title>
        <authorList>
            <consortium name="DOE Joint Genome Institute"/>
            <person name="Walker A.K."/>
            <person name="Frasz S.L."/>
            <person name="Seifert K.A."/>
            <person name="Miller J.D."/>
            <person name="Mondo S.J."/>
            <person name="Labutti K."/>
            <person name="Lipzen A."/>
            <person name="Dockter R."/>
            <person name="Kennedy M."/>
            <person name="Grigoriev I.V."/>
            <person name="Spatafora J.W."/>
        </authorList>
    </citation>
    <scope>NUCLEOTIDE SEQUENCE [LARGE SCALE GENOMIC DNA]</scope>
    <source>
        <strain evidence="2 3">CBS 120377</strain>
    </source>
</reference>
<dbReference type="InParanoid" id="A0A194XPF9"/>
<dbReference type="Proteomes" id="UP000070700">
    <property type="component" value="Unassembled WGS sequence"/>
</dbReference>
<dbReference type="AlphaFoldDB" id="A0A194XPF9"/>
<organism evidence="2 3">
    <name type="scientific">Mollisia scopiformis</name>
    <name type="common">Conifer needle endophyte fungus</name>
    <name type="synonym">Phialocephala scopiformis</name>
    <dbReference type="NCBI Taxonomy" id="149040"/>
    <lineage>
        <taxon>Eukaryota</taxon>
        <taxon>Fungi</taxon>
        <taxon>Dikarya</taxon>
        <taxon>Ascomycota</taxon>
        <taxon>Pezizomycotina</taxon>
        <taxon>Leotiomycetes</taxon>
        <taxon>Helotiales</taxon>
        <taxon>Mollisiaceae</taxon>
        <taxon>Mollisia</taxon>
    </lineage>
</organism>
<evidence type="ECO:0000313" key="2">
    <source>
        <dbReference type="EMBL" id="KUJ21622.1"/>
    </source>
</evidence>
<dbReference type="KEGG" id="psco:LY89DRAFT_664802"/>
<dbReference type="OrthoDB" id="3540531at2759"/>
<evidence type="ECO:0000256" key="1">
    <source>
        <dbReference type="SAM" id="SignalP"/>
    </source>
</evidence>
<accession>A0A194XPF9</accession>
<protein>
    <submittedName>
        <fullName evidence="2">Uncharacterized protein</fullName>
    </submittedName>
</protein>
<sequence>MHLNMPLLLAGLMSLAIASPSLRNARSEDISSTEMILTVNGTSSEVLDPDSIIKCVKDCATIIADGVCIGKAILPPVSPTAVTDVYACVKNDTVGLCNCASCVTGAKALGAFLTKYDICDQLSTITTPPS</sequence>
<feature type="signal peptide" evidence="1">
    <location>
        <begin position="1"/>
        <end position="18"/>
    </location>
</feature>
<dbReference type="EMBL" id="KQ947407">
    <property type="protein sequence ID" value="KUJ21622.1"/>
    <property type="molecule type" value="Genomic_DNA"/>
</dbReference>
<dbReference type="GeneID" id="28822527"/>